<evidence type="ECO:0000313" key="2">
    <source>
        <dbReference type="EMBL" id="CAE8673605.1"/>
    </source>
</evidence>
<feature type="domain" description="Opioid growth factor receptor (OGFr) conserved" evidence="1">
    <location>
        <begin position="43"/>
        <end position="118"/>
    </location>
</feature>
<accession>A0A813JBK0</accession>
<dbReference type="EMBL" id="CAJNNW010024664">
    <property type="protein sequence ID" value="CAE8673605.1"/>
    <property type="molecule type" value="Genomic_DNA"/>
</dbReference>
<proteinExistence type="predicted"/>
<organism evidence="2 3">
    <name type="scientific">Polarella glacialis</name>
    <name type="common">Dinoflagellate</name>
    <dbReference type="NCBI Taxonomy" id="89957"/>
    <lineage>
        <taxon>Eukaryota</taxon>
        <taxon>Sar</taxon>
        <taxon>Alveolata</taxon>
        <taxon>Dinophyceae</taxon>
        <taxon>Suessiales</taxon>
        <taxon>Suessiaceae</taxon>
        <taxon>Polarella</taxon>
    </lineage>
</organism>
<dbReference type="GO" id="GO:0016020">
    <property type="term" value="C:membrane"/>
    <property type="evidence" value="ECO:0007669"/>
    <property type="project" value="InterPro"/>
</dbReference>
<evidence type="ECO:0000313" key="3">
    <source>
        <dbReference type="Proteomes" id="UP000626109"/>
    </source>
</evidence>
<protein>
    <recommendedName>
        <fullName evidence="1">Opioid growth factor receptor (OGFr) conserved domain-containing protein</fullName>
    </recommendedName>
</protein>
<evidence type="ECO:0000259" key="1">
    <source>
        <dbReference type="Pfam" id="PF04664"/>
    </source>
</evidence>
<gene>
    <name evidence="2" type="ORF">PGLA2088_LOCUS18602</name>
</gene>
<dbReference type="InterPro" id="IPR006757">
    <property type="entry name" value="OGF_rcpt"/>
</dbReference>
<feature type="non-terminal residue" evidence="2">
    <location>
        <position position="120"/>
    </location>
</feature>
<dbReference type="Pfam" id="PF04664">
    <property type="entry name" value="OGFr_N"/>
    <property type="match status" value="1"/>
</dbReference>
<dbReference type="AlphaFoldDB" id="A0A813JBK0"/>
<sequence length="120" mass="13488">SKLADDQASYDAATKGLVPFFQGTGTDSRGRRFEDILNLGNTQMEYSHDFIQWVFPTNELSIFNGCAPLLTKEVQRIFLEDLAIQANLRRILFRFLTFLGLELGGTAGSIVVTRAQHFKT</sequence>
<feature type="non-terminal residue" evidence="2">
    <location>
        <position position="1"/>
    </location>
</feature>
<reference evidence="2" key="1">
    <citation type="submission" date="2021-02" db="EMBL/GenBank/DDBJ databases">
        <authorList>
            <person name="Dougan E. K."/>
            <person name="Rhodes N."/>
            <person name="Thang M."/>
            <person name="Chan C."/>
        </authorList>
    </citation>
    <scope>NUCLEOTIDE SEQUENCE</scope>
</reference>
<dbReference type="Proteomes" id="UP000626109">
    <property type="component" value="Unassembled WGS sequence"/>
</dbReference>
<comment type="caution">
    <text evidence="2">The sequence shown here is derived from an EMBL/GenBank/DDBJ whole genome shotgun (WGS) entry which is preliminary data.</text>
</comment>
<name>A0A813JBK0_POLGL</name>
<dbReference type="GO" id="GO:0038023">
    <property type="term" value="F:signaling receptor activity"/>
    <property type="evidence" value="ECO:0007669"/>
    <property type="project" value="InterPro"/>
</dbReference>